<dbReference type="EMBL" id="JBHMEA010000038">
    <property type="protein sequence ID" value="MFB9232063.1"/>
    <property type="molecule type" value="Genomic_DNA"/>
</dbReference>
<keyword evidence="2" id="KW-1185">Reference proteome</keyword>
<sequence>MAGVDLAFSCRCGTLKGVLHSVSPTTGSHVKCYCCDCQAAAHHLGAAEVLDEHGGTEIYQTIPAEIELTEGAEKLACMRLSPKGLMRWYASCCNSPLFNTLASAKLAFVGVHVRACEKNAEAFGPLVAVVNTGGAIDPPENLKDFGMRRAIWGFVRRNLGAKLRGRTENFFFDANRNPIVTPYVLTLEERRAATPK</sequence>
<dbReference type="Pfam" id="PF19648">
    <property type="entry name" value="DUF6151"/>
    <property type="match status" value="1"/>
</dbReference>
<dbReference type="RefSeq" id="WP_213890060.1">
    <property type="nucleotide sequence ID" value="NZ_JAGFNU010000008.1"/>
</dbReference>
<name>A0ABV5JF26_9RHOB</name>
<protein>
    <submittedName>
        <fullName evidence="1">DUF6151 family protein</fullName>
    </submittedName>
</protein>
<proteinExistence type="predicted"/>
<reference evidence="1 2" key="1">
    <citation type="submission" date="2024-09" db="EMBL/GenBank/DDBJ databases">
        <authorList>
            <person name="Sun Q."/>
            <person name="Mori K."/>
        </authorList>
    </citation>
    <scope>NUCLEOTIDE SEQUENCE [LARGE SCALE GENOMIC DNA]</scope>
    <source>
        <strain evidence="1 2">CECT 8726</strain>
    </source>
</reference>
<gene>
    <name evidence="1" type="ORF">ACFFUT_09745</name>
</gene>
<comment type="caution">
    <text evidence="1">The sequence shown here is derived from an EMBL/GenBank/DDBJ whole genome shotgun (WGS) entry which is preliminary data.</text>
</comment>
<evidence type="ECO:0000313" key="2">
    <source>
        <dbReference type="Proteomes" id="UP001589683"/>
    </source>
</evidence>
<accession>A0ABV5JF26</accession>
<dbReference type="Gene3D" id="2.170.150.70">
    <property type="match status" value="1"/>
</dbReference>
<dbReference type="Proteomes" id="UP001589683">
    <property type="component" value="Unassembled WGS sequence"/>
</dbReference>
<dbReference type="InterPro" id="IPR046149">
    <property type="entry name" value="DUF6151"/>
</dbReference>
<evidence type="ECO:0000313" key="1">
    <source>
        <dbReference type="EMBL" id="MFB9232063.1"/>
    </source>
</evidence>
<organism evidence="1 2">
    <name type="scientific">Pseudohalocynthiibacter aestuariivivens</name>
    <dbReference type="NCBI Taxonomy" id="1591409"/>
    <lineage>
        <taxon>Bacteria</taxon>
        <taxon>Pseudomonadati</taxon>
        <taxon>Pseudomonadota</taxon>
        <taxon>Alphaproteobacteria</taxon>
        <taxon>Rhodobacterales</taxon>
        <taxon>Paracoccaceae</taxon>
        <taxon>Pseudohalocynthiibacter</taxon>
    </lineage>
</organism>